<sequence>MDVVALAQSILDCGERDVLQVLSLAPGLPPVSAETPVAEARRNYMRLAGLVHPDKLQGRFQRSTEVFQKLVRAFELVVDPKYRKQLLSLQAKEAKKKADKKAQTPPQLKAKQLTESAKQITGPKATATVQQFADSSKTKPNRAAPKKKQPTKRKHAPEDDDDFIDYDEDEDEDEDDDEDASVDLDEEDMDLAFADKEPSVSTSRALLGTRRTGGIYRDTTVSCPQCRTPWTPDYKQHYSLFMGPAGKKVHCETCLCRFGCATALHACPHCHRSFDYDASMYDTVIQCDGCRKTFGFPYYPVNQHLIDQVKFDEWRERTEREKAREREERAARRRTTDNNASEEFDALVGECIVNETCPLCKRAVSVRHRQHVEVCLKNKGTDNAASTAMSTAVITQKPTHKNTAVAKKSSTRKPASKPAKKAKKRRRGDDSDSEDE</sequence>
<dbReference type="PROSITE" id="PS50076">
    <property type="entry name" value="DNAJ_2"/>
    <property type="match status" value="1"/>
</dbReference>
<dbReference type="Gene3D" id="1.10.287.110">
    <property type="entry name" value="DnaJ domain"/>
    <property type="match status" value="1"/>
</dbReference>
<dbReference type="VEuPathDB" id="TriTrypDB:TRSC58_06326"/>
<feature type="region of interest" description="Disordered" evidence="1">
    <location>
        <begin position="95"/>
        <end position="183"/>
    </location>
</feature>
<dbReference type="Proteomes" id="UP000283634">
    <property type="component" value="Unassembled WGS sequence"/>
</dbReference>
<evidence type="ECO:0000256" key="1">
    <source>
        <dbReference type="SAM" id="MobiDB-lite"/>
    </source>
</evidence>
<name>A0A3R7KYR3_TRYRA</name>
<feature type="compositionally biased region" description="Basic residues" evidence="1">
    <location>
        <begin position="144"/>
        <end position="155"/>
    </location>
</feature>
<accession>A0A3R7KYR3</accession>
<dbReference type="InterPro" id="IPR001623">
    <property type="entry name" value="DnaJ_domain"/>
</dbReference>
<evidence type="ECO:0000259" key="2">
    <source>
        <dbReference type="PROSITE" id="PS50076"/>
    </source>
</evidence>
<protein>
    <recommendedName>
        <fullName evidence="2">J domain-containing protein</fullName>
    </recommendedName>
</protein>
<feature type="region of interest" description="Disordered" evidence="1">
    <location>
        <begin position="385"/>
        <end position="436"/>
    </location>
</feature>
<dbReference type="RefSeq" id="XP_029242690.1">
    <property type="nucleotide sequence ID" value="XM_029377430.1"/>
</dbReference>
<feature type="domain" description="J" evidence="2">
    <location>
        <begin position="17"/>
        <end position="90"/>
    </location>
</feature>
<dbReference type="OMA" id="CRSLWEP"/>
<dbReference type="EMBL" id="MKGL01000006">
    <property type="protein sequence ID" value="RNF12337.1"/>
    <property type="molecule type" value="Genomic_DNA"/>
</dbReference>
<reference evidence="3 4" key="1">
    <citation type="journal article" date="2018" name="BMC Genomics">
        <title>Genomic comparison of Trypanosoma conorhini and Trypanosoma rangeli to Trypanosoma cruzi strains of high and low virulence.</title>
        <authorList>
            <person name="Bradwell K.R."/>
            <person name="Koparde V.N."/>
            <person name="Matveyev A.V."/>
            <person name="Serrano M.G."/>
            <person name="Alves J.M."/>
            <person name="Parikh H."/>
            <person name="Huang B."/>
            <person name="Lee V."/>
            <person name="Espinosa-Alvarez O."/>
            <person name="Ortiz P.A."/>
            <person name="Costa-Martins A.G."/>
            <person name="Teixeira M.M."/>
            <person name="Buck G.A."/>
        </authorList>
    </citation>
    <scope>NUCLEOTIDE SEQUENCE [LARGE SCALE GENOMIC DNA]</scope>
    <source>
        <strain evidence="3 4">AM80</strain>
    </source>
</reference>
<evidence type="ECO:0000313" key="4">
    <source>
        <dbReference type="Proteomes" id="UP000283634"/>
    </source>
</evidence>
<evidence type="ECO:0000313" key="3">
    <source>
        <dbReference type="EMBL" id="RNF12337.1"/>
    </source>
</evidence>
<organism evidence="3 4">
    <name type="scientific">Trypanosoma rangeli</name>
    <dbReference type="NCBI Taxonomy" id="5698"/>
    <lineage>
        <taxon>Eukaryota</taxon>
        <taxon>Discoba</taxon>
        <taxon>Euglenozoa</taxon>
        <taxon>Kinetoplastea</taxon>
        <taxon>Metakinetoplastina</taxon>
        <taxon>Trypanosomatida</taxon>
        <taxon>Trypanosomatidae</taxon>
        <taxon>Trypanosoma</taxon>
        <taxon>Herpetosoma</taxon>
    </lineage>
</organism>
<feature type="compositionally biased region" description="Basic residues" evidence="1">
    <location>
        <begin position="409"/>
        <end position="426"/>
    </location>
</feature>
<dbReference type="InterPro" id="IPR036869">
    <property type="entry name" value="J_dom_sf"/>
</dbReference>
<feature type="compositionally biased region" description="Acidic residues" evidence="1">
    <location>
        <begin position="158"/>
        <end position="183"/>
    </location>
</feature>
<dbReference type="AlphaFoldDB" id="A0A3R7KYR3"/>
<dbReference type="GeneID" id="40324281"/>
<gene>
    <name evidence="3" type="ORF">TraAM80_00348</name>
</gene>
<comment type="caution">
    <text evidence="3">The sequence shown here is derived from an EMBL/GenBank/DDBJ whole genome shotgun (WGS) entry which is preliminary data.</text>
</comment>
<proteinExistence type="predicted"/>
<feature type="compositionally biased region" description="Basic and acidic residues" evidence="1">
    <location>
        <begin position="319"/>
        <end position="336"/>
    </location>
</feature>
<feature type="region of interest" description="Disordered" evidence="1">
    <location>
        <begin position="319"/>
        <end position="338"/>
    </location>
</feature>
<feature type="compositionally biased region" description="Polar residues" evidence="1">
    <location>
        <begin position="385"/>
        <end position="397"/>
    </location>
</feature>
<keyword evidence="4" id="KW-1185">Reference proteome</keyword>
<dbReference type="OrthoDB" id="10250354at2759"/>
<dbReference type="SUPFAM" id="SSF46565">
    <property type="entry name" value="Chaperone J-domain"/>
    <property type="match status" value="1"/>
</dbReference>